<dbReference type="GO" id="GO:0005886">
    <property type="term" value="C:plasma membrane"/>
    <property type="evidence" value="ECO:0007669"/>
    <property type="project" value="TreeGrafter"/>
</dbReference>
<feature type="transmembrane region" description="Helical" evidence="7">
    <location>
        <begin position="157"/>
        <end position="180"/>
    </location>
</feature>
<dbReference type="Gene3D" id="3.30.70.1450">
    <property type="entry name" value="Regulator of K+ conductance, C-terminal domain"/>
    <property type="match status" value="1"/>
</dbReference>
<evidence type="ECO:0000313" key="10">
    <source>
        <dbReference type="Proteomes" id="UP000199331"/>
    </source>
</evidence>
<dbReference type="GO" id="GO:0008324">
    <property type="term" value="F:monoatomic cation transmembrane transporter activity"/>
    <property type="evidence" value="ECO:0007669"/>
    <property type="project" value="InterPro"/>
</dbReference>
<dbReference type="EMBL" id="FOWZ01000002">
    <property type="protein sequence ID" value="SFP15533.1"/>
    <property type="molecule type" value="Genomic_DNA"/>
</dbReference>
<feature type="transmembrane region" description="Helical" evidence="7">
    <location>
        <begin position="465"/>
        <end position="485"/>
    </location>
</feature>
<dbReference type="InterPro" id="IPR006037">
    <property type="entry name" value="RCK_C"/>
</dbReference>
<keyword evidence="5 7" id="KW-1133">Transmembrane helix</keyword>
<reference evidence="10" key="1">
    <citation type="submission" date="2016-10" db="EMBL/GenBank/DDBJ databases">
        <authorList>
            <person name="Varghese N."/>
            <person name="Submissions S."/>
        </authorList>
    </citation>
    <scope>NUCLEOTIDE SEQUENCE [LARGE SCALE GENOMIC DNA]</scope>
    <source>
        <strain evidence="10">CGMCC 1.7715</strain>
    </source>
</reference>
<dbReference type="AlphaFoldDB" id="A0A1I5N168"/>
<evidence type="ECO:0000256" key="4">
    <source>
        <dbReference type="ARBA" id="ARBA00022737"/>
    </source>
</evidence>
<feature type="transmembrane region" description="Helical" evidence="7">
    <location>
        <begin position="68"/>
        <end position="91"/>
    </location>
</feature>
<dbReference type="PANTHER" id="PTHR43652:SF2">
    <property type="entry name" value="BASIC AMINO ACID ANTIPORTER YFCC-RELATED"/>
    <property type="match status" value="1"/>
</dbReference>
<keyword evidence="3 7" id="KW-0812">Transmembrane</keyword>
<dbReference type="GO" id="GO:0006813">
    <property type="term" value="P:potassium ion transport"/>
    <property type="evidence" value="ECO:0007669"/>
    <property type="project" value="InterPro"/>
</dbReference>
<evidence type="ECO:0000256" key="3">
    <source>
        <dbReference type="ARBA" id="ARBA00022692"/>
    </source>
</evidence>
<dbReference type="InterPro" id="IPR004680">
    <property type="entry name" value="Cit_transptr-like_dom"/>
</dbReference>
<feature type="transmembrane region" description="Helical" evidence="7">
    <location>
        <begin position="192"/>
        <end position="211"/>
    </location>
</feature>
<dbReference type="InterPro" id="IPR051679">
    <property type="entry name" value="DASS-Related_Transporters"/>
</dbReference>
<name>A0A1I5N168_9SPHN</name>
<feature type="transmembrane region" description="Helical" evidence="7">
    <location>
        <begin position="6"/>
        <end position="23"/>
    </location>
</feature>
<evidence type="ECO:0000259" key="8">
    <source>
        <dbReference type="PROSITE" id="PS51202"/>
    </source>
</evidence>
<sequence length="611" mass="65253">MIGMPSYHAIAAMAVTLAMFVAFARGRMSIEIISLLTIAVIAVGLYFFPLEGNAPTDGLQLAFSGFGHYALITICALMVMGRGLVVTGALEPAARFLERVFKVNLQLGLLFSLVVCFVLSMGVNNTPVLVLLIPIFVALAERGLMPASKTLIPLNAASLLGGLATTIGTSTNILVVSIAVDLGMERMGVFHFTPIVIVACLVALPYVWLVMPRMLKSNRIEQVHALRKFETRLRITENSVLNGRELSEVASRLPDGIEFHDVPPGLLRPQHRLLMTGTHEAIEEAMSVLRGDAAPSWVIDRIRRNSHEKGVDIAVVEMTVTADSRLIGRTLPSSGIADLYGVAVIGTHRPERLMGEKDQYSEGGDMRLIEGDVLLVMGLPADIEHFERADGLLTLEGRRELPRRSKAVLAATIMGAAVALASVGLPFYGAQGFYLLKVPIAISALLGAILMFVTGCVKFDRVGRALSASVIVLVAASIALGRVILESGAADWIGLVMASGLQYLSPAAALAVIMLTMTVITNFASNATAATVGTPIAFAIATQLGLPPEPMVLAVLFGCNLCYATPIAYQTNMLIMSEGSYEFFDYVRTGVPLVIIMVVALSGALVFTYGL</sequence>
<keyword evidence="10" id="KW-1185">Reference proteome</keyword>
<feature type="transmembrane region" description="Helical" evidence="7">
    <location>
        <begin position="527"/>
        <end position="546"/>
    </location>
</feature>
<dbReference type="STRING" id="604088.SAMN04488060_1716"/>
<evidence type="ECO:0000256" key="2">
    <source>
        <dbReference type="ARBA" id="ARBA00022448"/>
    </source>
</evidence>
<feature type="transmembrane region" description="Helical" evidence="7">
    <location>
        <begin position="491"/>
        <end position="515"/>
    </location>
</feature>
<evidence type="ECO:0000313" key="9">
    <source>
        <dbReference type="EMBL" id="SFP15533.1"/>
    </source>
</evidence>
<evidence type="ECO:0000256" key="7">
    <source>
        <dbReference type="SAM" id="Phobius"/>
    </source>
</evidence>
<dbReference type="Pfam" id="PF02080">
    <property type="entry name" value="TrkA_C"/>
    <property type="match status" value="1"/>
</dbReference>
<dbReference type="PROSITE" id="PS51202">
    <property type="entry name" value="RCK_C"/>
    <property type="match status" value="1"/>
</dbReference>
<feature type="transmembrane region" description="Helical" evidence="7">
    <location>
        <begin position="434"/>
        <end position="453"/>
    </location>
</feature>
<gene>
    <name evidence="9" type="ORF">SAMN04488060_1716</name>
</gene>
<dbReference type="RefSeq" id="WP_177201845.1">
    <property type="nucleotide sequence ID" value="NZ_FOWZ01000002.1"/>
</dbReference>
<feature type="transmembrane region" description="Helical" evidence="7">
    <location>
        <begin position="128"/>
        <end position="145"/>
    </location>
</feature>
<keyword evidence="2" id="KW-0813">Transport</keyword>
<evidence type="ECO:0000256" key="6">
    <source>
        <dbReference type="ARBA" id="ARBA00023136"/>
    </source>
</evidence>
<dbReference type="Proteomes" id="UP000199331">
    <property type="component" value="Unassembled WGS sequence"/>
</dbReference>
<accession>A0A1I5N168</accession>
<feature type="transmembrane region" description="Helical" evidence="7">
    <location>
        <begin position="590"/>
        <end position="610"/>
    </location>
</feature>
<comment type="subcellular location">
    <subcellularLocation>
        <location evidence="1">Membrane</location>
        <topology evidence="1">Multi-pass membrane protein</topology>
    </subcellularLocation>
</comment>
<dbReference type="SUPFAM" id="SSF116726">
    <property type="entry name" value="TrkA C-terminal domain-like"/>
    <property type="match status" value="1"/>
</dbReference>
<protein>
    <submittedName>
        <fullName evidence="9">TrkA-C domain-containing protein</fullName>
    </submittedName>
</protein>
<feature type="transmembrane region" description="Helical" evidence="7">
    <location>
        <begin position="30"/>
        <end position="48"/>
    </location>
</feature>
<feature type="transmembrane region" description="Helical" evidence="7">
    <location>
        <begin position="103"/>
        <end position="122"/>
    </location>
</feature>
<evidence type="ECO:0000256" key="5">
    <source>
        <dbReference type="ARBA" id="ARBA00022989"/>
    </source>
</evidence>
<dbReference type="InterPro" id="IPR036721">
    <property type="entry name" value="RCK_C_sf"/>
</dbReference>
<evidence type="ECO:0000256" key="1">
    <source>
        <dbReference type="ARBA" id="ARBA00004141"/>
    </source>
</evidence>
<feature type="transmembrane region" description="Helical" evidence="7">
    <location>
        <begin position="552"/>
        <end position="569"/>
    </location>
</feature>
<keyword evidence="4" id="KW-0677">Repeat</keyword>
<proteinExistence type="predicted"/>
<keyword evidence="6 7" id="KW-0472">Membrane</keyword>
<feature type="domain" description="RCK C-terminal" evidence="8">
    <location>
        <begin position="303"/>
        <end position="392"/>
    </location>
</feature>
<organism evidence="9 10">
    <name type="scientific">Qipengyuania nanhaisediminis</name>
    <dbReference type="NCBI Taxonomy" id="604088"/>
    <lineage>
        <taxon>Bacteria</taxon>
        <taxon>Pseudomonadati</taxon>
        <taxon>Pseudomonadota</taxon>
        <taxon>Alphaproteobacteria</taxon>
        <taxon>Sphingomonadales</taxon>
        <taxon>Erythrobacteraceae</taxon>
        <taxon>Qipengyuania</taxon>
    </lineage>
</organism>
<feature type="transmembrane region" description="Helical" evidence="7">
    <location>
        <begin position="407"/>
        <end position="428"/>
    </location>
</feature>
<dbReference type="PANTHER" id="PTHR43652">
    <property type="entry name" value="BASIC AMINO ACID ANTIPORTER YFCC-RELATED"/>
    <property type="match status" value="1"/>
</dbReference>
<dbReference type="Pfam" id="PF03600">
    <property type="entry name" value="CitMHS"/>
    <property type="match status" value="2"/>
</dbReference>